<dbReference type="EMBL" id="JALLKP010000001">
    <property type="protein sequence ID" value="KAK2197146.1"/>
    <property type="molecule type" value="Genomic_DNA"/>
</dbReference>
<comment type="subcellular location">
    <subcellularLocation>
        <location evidence="1">Cytoplasm</location>
    </subcellularLocation>
</comment>
<proteinExistence type="predicted"/>
<feature type="compositionally biased region" description="Polar residues" evidence="5">
    <location>
        <begin position="255"/>
        <end position="271"/>
    </location>
</feature>
<sequence length="285" mass="31873">MPPPGTFLALLYGGGIAAKYYDHSNAEFSRDLISAEIHLLSANLAFAAGLRSGLLHFLGCGIVPRRFNWTPHYLQIYSVSQTLAASFASGNSEVPGNTVLYFLSLCYISATVNEYLASIWNHSPKWMRMHSLYHTAGALGEYYWDYGQDATLNFMSSMDPDVDISKWKIIYPTYLDKSMSVSGGRRVKKEIAVLNPTVEEIQMVCEHLKVPCKVEETKCYPRNWLVQGRVRVLLEPPQTKSMLLNEISTLIPQLKSRQQPAVTNKKSTSSGAVAGTKVKSKKKKR</sequence>
<evidence type="ECO:0000256" key="2">
    <source>
        <dbReference type="ARBA" id="ARBA00022490"/>
    </source>
</evidence>
<evidence type="ECO:0000313" key="7">
    <source>
        <dbReference type="Proteomes" id="UP001214638"/>
    </source>
</evidence>
<dbReference type="PANTHER" id="PTHR17453:SF0">
    <property type="entry name" value="SIGNAL RECOGNITION PARTICLE 19 KDA PROTEIN"/>
    <property type="match status" value="1"/>
</dbReference>
<dbReference type="GO" id="GO:0008312">
    <property type="term" value="F:7S RNA binding"/>
    <property type="evidence" value="ECO:0007669"/>
    <property type="project" value="InterPro"/>
</dbReference>
<keyword evidence="2" id="KW-0963">Cytoplasm</keyword>
<keyword evidence="7" id="KW-1185">Reference proteome</keyword>
<keyword evidence="4" id="KW-0687">Ribonucleoprotein</keyword>
<dbReference type="GeneID" id="94334443"/>
<dbReference type="RefSeq" id="XP_067803988.1">
    <property type="nucleotide sequence ID" value="XM_067945197.1"/>
</dbReference>
<dbReference type="AlphaFoldDB" id="A0AAD9PLL7"/>
<dbReference type="Gene3D" id="3.30.56.30">
    <property type="entry name" value="Signal recognition particle, SRP19-like subunit"/>
    <property type="match status" value="1"/>
</dbReference>
<dbReference type="Proteomes" id="UP001214638">
    <property type="component" value="Unassembled WGS sequence"/>
</dbReference>
<evidence type="ECO:0000256" key="5">
    <source>
        <dbReference type="SAM" id="MobiDB-lite"/>
    </source>
</evidence>
<name>A0AAD9PLL7_9APIC</name>
<keyword evidence="3" id="KW-0733">Signal recognition particle</keyword>
<accession>A0AAD9PLL7</accession>
<comment type="caution">
    <text evidence="6">The sequence shown here is derived from an EMBL/GenBank/DDBJ whole genome shotgun (WGS) entry which is preliminary data.</text>
</comment>
<reference evidence="6" key="1">
    <citation type="journal article" date="2023" name="Nat. Microbiol.">
        <title>Babesia duncani multi-omics identifies virulence factors and drug targets.</title>
        <authorList>
            <person name="Singh P."/>
            <person name="Lonardi S."/>
            <person name="Liang Q."/>
            <person name="Vydyam P."/>
            <person name="Khabirova E."/>
            <person name="Fang T."/>
            <person name="Gihaz S."/>
            <person name="Thekkiniath J."/>
            <person name="Munshi M."/>
            <person name="Abel S."/>
            <person name="Ciampossin L."/>
            <person name="Batugedara G."/>
            <person name="Gupta M."/>
            <person name="Lu X.M."/>
            <person name="Lenz T."/>
            <person name="Chakravarty S."/>
            <person name="Cornillot E."/>
            <person name="Hu Y."/>
            <person name="Ma W."/>
            <person name="Gonzalez L.M."/>
            <person name="Sanchez S."/>
            <person name="Estrada K."/>
            <person name="Sanchez-Flores A."/>
            <person name="Montero E."/>
            <person name="Harb O.S."/>
            <person name="Le Roch K.G."/>
            <person name="Mamoun C.B."/>
        </authorList>
    </citation>
    <scope>NUCLEOTIDE SEQUENCE</scope>
    <source>
        <strain evidence="6">WA1</strain>
    </source>
</reference>
<evidence type="ECO:0000256" key="1">
    <source>
        <dbReference type="ARBA" id="ARBA00004496"/>
    </source>
</evidence>
<evidence type="ECO:0000256" key="4">
    <source>
        <dbReference type="ARBA" id="ARBA00023274"/>
    </source>
</evidence>
<evidence type="ECO:0000313" key="6">
    <source>
        <dbReference type="EMBL" id="KAK2197146.1"/>
    </source>
</evidence>
<feature type="region of interest" description="Disordered" evidence="5">
    <location>
        <begin position="255"/>
        <end position="285"/>
    </location>
</feature>
<dbReference type="Pfam" id="PF01922">
    <property type="entry name" value="SRP19"/>
    <property type="match status" value="1"/>
</dbReference>
<dbReference type="GO" id="GO:0005786">
    <property type="term" value="C:signal recognition particle, endoplasmic reticulum targeting"/>
    <property type="evidence" value="ECO:0007669"/>
    <property type="project" value="UniProtKB-KW"/>
</dbReference>
<protein>
    <submittedName>
        <fullName evidence="6">Bifunctional Signal recognition particle</fullName>
    </submittedName>
</protein>
<dbReference type="InterPro" id="IPR002778">
    <property type="entry name" value="Signal_recog_particle_SRP19"/>
</dbReference>
<dbReference type="InterPro" id="IPR036521">
    <property type="entry name" value="SRP19-like_sf"/>
</dbReference>
<dbReference type="SUPFAM" id="SSF69695">
    <property type="entry name" value="SRP19"/>
    <property type="match status" value="1"/>
</dbReference>
<evidence type="ECO:0000256" key="3">
    <source>
        <dbReference type="ARBA" id="ARBA00023135"/>
    </source>
</evidence>
<dbReference type="KEGG" id="bdw:94334443"/>
<dbReference type="PANTHER" id="PTHR17453">
    <property type="entry name" value="SIGNAL RECOGNITION PARTICLE 19 KD PROTEIN"/>
    <property type="match status" value="1"/>
</dbReference>
<gene>
    <name evidence="6" type="ORF">BdWA1_000145</name>
</gene>
<organism evidence="6 7">
    <name type="scientific">Babesia duncani</name>
    <dbReference type="NCBI Taxonomy" id="323732"/>
    <lineage>
        <taxon>Eukaryota</taxon>
        <taxon>Sar</taxon>
        <taxon>Alveolata</taxon>
        <taxon>Apicomplexa</taxon>
        <taxon>Aconoidasida</taxon>
        <taxon>Piroplasmida</taxon>
        <taxon>Babesiidae</taxon>
        <taxon>Babesia</taxon>
    </lineage>
</organism>
<dbReference type="GO" id="GO:0006617">
    <property type="term" value="P:SRP-dependent cotranslational protein targeting to membrane, signal sequence recognition"/>
    <property type="evidence" value="ECO:0007669"/>
    <property type="project" value="TreeGrafter"/>
</dbReference>